<dbReference type="InterPro" id="IPR013321">
    <property type="entry name" value="Arc_rbn_hlx_hlx"/>
</dbReference>
<proteinExistence type="predicted"/>
<dbReference type="Gene3D" id="1.10.1220.10">
    <property type="entry name" value="Met repressor-like"/>
    <property type="match status" value="1"/>
</dbReference>
<dbReference type="AlphaFoldDB" id="A0A9D1KQT5"/>
<dbReference type="EMBL" id="DVLU01000054">
    <property type="protein sequence ID" value="HIT85366.1"/>
    <property type="molecule type" value="Genomic_DNA"/>
</dbReference>
<dbReference type="GO" id="GO:0006355">
    <property type="term" value="P:regulation of DNA-templated transcription"/>
    <property type="evidence" value="ECO:0007669"/>
    <property type="project" value="InterPro"/>
</dbReference>
<accession>A0A9D1KQT5</accession>
<gene>
    <name evidence="2" type="ORF">IAA60_05615</name>
</gene>
<name>A0A9D1KQT5_9FIRM</name>
<reference evidence="2" key="1">
    <citation type="submission" date="2020-10" db="EMBL/GenBank/DDBJ databases">
        <authorList>
            <person name="Gilroy R."/>
        </authorList>
    </citation>
    <scope>NUCLEOTIDE SEQUENCE</scope>
    <source>
        <strain evidence="2">CHK181-108</strain>
    </source>
</reference>
<feature type="region of interest" description="Disordered" evidence="1">
    <location>
        <begin position="28"/>
        <end position="51"/>
    </location>
</feature>
<protein>
    <submittedName>
        <fullName evidence="2">Uncharacterized protein</fullName>
    </submittedName>
</protein>
<comment type="caution">
    <text evidence="2">The sequence shown here is derived from an EMBL/GenBank/DDBJ whole genome shotgun (WGS) entry which is preliminary data.</text>
</comment>
<dbReference type="Proteomes" id="UP000824165">
    <property type="component" value="Unassembled WGS sequence"/>
</dbReference>
<sequence>MSHKLTAEEQKALEKGYKDMGRLNSELAEEGINADNEALQSSEEYLTRECE</sequence>
<evidence type="ECO:0000313" key="3">
    <source>
        <dbReference type="Proteomes" id="UP000824165"/>
    </source>
</evidence>
<evidence type="ECO:0000313" key="2">
    <source>
        <dbReference type="EMBL" id="HIT85366.1"/>
    </source>
</evidence>
<organism evidence="2 3">
    <name type="scientific">Candidatus Ornithomonoglobus intestinigallinarum</name>
    <dbReference type="NCBI Taxonomy" id="2840894"/>
    <lineage>
        <taxon>Bacteria</taxon>
        <taxon>Bacillati</taxon>
        <taxon>Bacillota</taxon>
        <taxon>Clostridia</taxon>
        <taxon>Candidatus Ornithomonoglobus</taxon>
    </lineage>
</organism>
<evidence type="ECO:0000256" key="1">
    <source>
        <dbReference type="SAM" id="MobiDB-lite"/>
    </source>
</evidence>
<reference evidence="2" key="2">
    <citation type="journal article" date="2021" name="PeerJ">
        <title>Extensive microbial diversity within the chicken gut microbiome revealed by metagenomics and culture.</title>
        <authorList>
            <person name="Gilroy R."/>
            <person name="Ravi A."/>
            <person name="Getino M."/>
            <person name="Pursley I."/>
            <person name="Horton D.L."/>
            <person name="Alikhan N.F."/>
            <person name="Baker D."/>
            <person name="Gharbi K."/>
            <person name="Hall N."/>
            <person name="Watson M."/>
            <person name="Adriaenssens E.M."/>
            <person name="Foster-Nyarko E."/>
            <person name="Jarju S."/>
            <person name="Secka A."/>
            <person name="Antonio M."/>
            <person name="Oren A."/>
            <person name="Chaudhuri R.R."/>
            <person name="La Ragione R."/>
            <person name="Hildebrand F."/>
            <person name="Pallen M.J."/>
        </authorList>
    </citation>
    <scope>NUCLEOTIDE SEQUENCE</scope>
    <source>
        <strain evidence="2">CHK181-108</strain>
    </source>
</reference>